<comment type="caution">
    <text evidence="2">The sequence shown here is derived from an EMBL/GenBank/DDBJ whole genome shotgun (WGS) entry which is preliminary data.</text>
</comment>
<evidence type="ECO:0000313" key="2">
    <source>
        <dbReference type="EMBL" id="MBB6182552.1"/>
    </source>
</evidence>
<accession>A0A7X0DF32</accession>
<dbReference type="EMBL" id="JACHEJ010000040">
    <property type="protein sequence ID" value="MBB6182552.1"/>
    <property type="molecule type" value="Genomic_DNA"/>
</dbReference>
<dbReference type="RefSeq" id="WP_077548638.1">
    <property type="nucleotide sequence ID" value="NZ_JACHEJ010000040.1"/>
</dbReference>
<dbReference type="AlphaFoldDB" id="A0A7X0DF32"/>
<feature type="chain" id="PRO_5030820954" evidence="1">
    <location>
        <begin position="22"/>
        <end position="296"/>
    </location>
</feature>
<organism evidence="2 3">
    <name type="scientific">Pseudorhizobium flavum</name>
    <dbReference type="NCBI Taxonomy" id="1335061"/>
    <lineage>
        <taxon>Bacteria</taxon>
        <taxon>Pseudomonadati</taxon>
        <taxon>Pseudomonadota</taxon>
        <taxon>Alphaproteobacteria</taxon>
        <taxon>Hyphomicrobiales</taxon>
        <taxon>Rhizobiaceae</taxon>
        <taxon>Rhizobium/Agrobacterium group</taxon>
        <taxon>Pseudorhizobium</taxon>
    </lineage>
</organism>
<dbReference type="Proteomes" id="UP000535501">
    <property type="component" value="Unassembled WGS sequence"/>
</dbReference>
<keyword evidence="3" id="KW-1185">Reference proteome</keyword>
<protein>
    <submittedName>
        <fullName evidence="2">Uncharacterized protein</fullName>
    </submittedName>
</protein>
<feature type="signal peptide" evidence="1">
    <location>
        <begin position="1"/>
        <end position="21"/>
    </location>
</feature>
<sequence>MFKNSPFISASVILLGSTAHAADIDRPLLDAPVAYYGPSETAPLRSSSGLRGYIEGSYAHGKSGTFELDNSTWSLRGAVNYDTGSGFNVQGDLDWARTTVEEDFDYDRFGGTGHLYYRPSQDFAFGAFGSWSRFQSDIFDLAGIPGLDDDIDDKLAGIEGAWFNDAATVYAAIGYGKADYSGEEADHYMGRLGLRYFLSDNLRFDLEGSLNRLSYDVADLDIRTLKAVANYRPEGLPVTFFAGYRYDEWEPSLDGASVGSEDNHSVMAGMRVHFGSSSLKDEERSGPIWSSTSLLP</sequence>
<dbReference type="SUPFAM" id="SSF56935">
    <property type="entry name" value="Porins"/>
    <property type="match status" value="1"/>
</dbReference>
<gene>
    <name evidence="2" type="ORF">HNQ75_004541</name>
</gene>
<proteinExistence type="predicted"/>
<keyword evidence="1" id="KW-0732">Signal</keyword>
<reference evidence="2 3" key="1">
    <citation type="submission" date="2020-08" db="EMBL/GenBank/DDBJ databases">
        <title>Genomic Encyclopedia of Type Strains, Phase IV (KMG-IV): sequencing the most valuable type-strain genomes for metagenomic binning, comparative biology and taxonomic classification.</title>
        <authorList>
            <person name="Goeker M."/>
        </authorList>
    </citation>
    <scope>NUCLEOTIDE SEQUENCE [LARGE SCALE GENOMIC DNA]</scope>
    <source>
        <strain evidence="2 3">DSM 102134</strain>
    </source>
</reference>
<name>A0A7X0DF32_9HYPH</name>
<evidence type="ECO:0000256" key="1">
    <source>
        <dbReference type="SAM" id="SignalP"/>
    </source>
</evidence>
<evidence type="ECO:0000313" key="3">
    <source>
        <dbReference type="Proteomes" id="UP000535501"/>
    </source>
</evidence>